<dbReference type="AlphaFoldDB" id="A0A6S6LY29"/>
<name>A0A6S6LY29_9BACT</name>
<evidence type="ECO:0000313" key="1">
    <source>
        <dbReference type="EMBL" id="BCG46289.1"/>
    </source>
</evidence>
<gene>
    <name evidence="1" type="ORF">GEOBRER4_n1079</name>
</gene>
<proteinExistence type="predicted"/>
<dbReference type="KEGG" id="gbn:GEOBRER4_10390"/>
<protein>
    <submittedName>
        <fullName evidence="1">Uncharacterized protein</fullName>
    </submittedName>
</protein>
<reference evidence="1 2" key="1">
    <citation type="submission" date="2020-06" db="EMBL/GenBank/DDBJ databases">
        <title>Interaction of electrochemicaly active bacteria, Geobacter bremensis R4 on different carbon anode.</title>
        <authorList>
            <person name="Meng L."/>
            <person name="Yoshida N."/>
        </authorList>
    </citation>
    <scope>NUCLEOTIDE SEQUENCE [LARGE SCALE GENOMIC DNA]</scope>
    <source>
        <strain evidence="1 2">R4</strain>
    </source>
</reference>
<sequence length="145" mass="15734">MIQALTAYKAIMEASAIVKPAKREDKAASGVDALSALLGDVAGVGDAASAGPEFVNISTSQDVFSAVDSFFNLGSSSRFDGFHNLSREDKESFVKIVAELAKAGYMGYEELRVDNKLERHEIANQMGDQRLRGAKVYDDAVNRRR</sequence>
<keyword evidence="2" id="KW-1185">Reference proteome</keyword>
<dbReference type="EMBL" id="AP023213">
    <property type="protein sequence ID" value="BCG46289.1"/>
    <property type="molecule type" value="Genomic_DNA"/>
</dbReference>
<dbReference type="RefSeq" id="WP_185244528.1">
    <property type="nucleotide sequence ID" value="NZ_AP023213.1"/>
</dbReference>
<dbReference type="Proteomes" id="UP000515472">
    <property type="component" value="Chromosome"/>
</dbReference>
<organism evidence="1 2">
    <name type="scientific">Citrifermentans bremense</name>
    <dbReference type="NCBI Taxonomy" id="60035"/>
    <lineage>
        <taxon>Bacteria</taxon>
        <taxon>Pseudomonadati</taxon>
        <taxon>Thermodesulfobacteriota</taxon>
        <taxon>Desulfuromonadia</taxon>
        <taxon>Geobacterales</taxon>
        <taxon>Geobacteraceae</taxon>
        <taxon>Citrifermentans</taxon>
    </lineage>
</organism>
<evidence type="ECO:0000313" key="2">
    <source>
        <dbReference type="Proteomes" id="UP000515472"/>
    </source>
</evidence>
<accession>A0A6S6LY29</accession>